<dbReference type="OMA" id="DYNCASK"/>
<evidence type="ECO:0000256" key="9">
    <source>
        <dbReference type="ARBA" id="ARBA00023136"/>
    </source>
</evidence>
<organism evidence="12 13">
    <name type="scientific">Ceratopteris richardii</name>
    <name type="common">Triangle waterfern</name>
    <dbReference type="NCBI Taxonomy" id="49495"/>
    <lineage>
        <taxon>Eukaryota</taxon>
        <taxon>Viridiplantae</taxon>
        <taxon>Streptophyta</taxon>
        <taxon>Embryophyta</taxon>
        <taxon>Tracheophyta</taxon>
        <taxon>Polypodiopsida</taxon>
        <taxon>Polypodiidae</taxon>
        <taxon>Polypodiales</taxon>
        <taxon>Pteridineae</taxon>
        <taxon>Pteridaceae</taxon>
        <taxon>Parkerioideae</taxon>
        <taxon>Ceratopteris</taxon>
    </lineage>
</organism>
<accession>A0A8T2R0U7</accession>
<proteinExistence type="inferred from homology"/>
<evidence type="ECO:0000313" key="13">
    <source>
        <dbReference type="Proteomes" id="UP000825935"/>
    </source>
</evidence>
<evidence type="ECO:0000256" key="10">
    <source>
        <dbReference type="SAM" id="Phobius"/>
    </source>
</evidence>
<evidence type="ECO:0000256" key="5">
    <source>
        <dbReference type="ARBA" id="ARBA00022692"/>
    </source>
</evidence>
<evidence type="ECO:0000256" key="7">
    <source>
        <dbReference type="ARBA" id="ARBA00022840"/>
    </source>
</evidence>
<keyword evidence="13" id="KW-1185">Reference proteome</keyword>
<dbReference type="OrthoDB" id="66620at2759"/>
<comment type="caution">
    <text evidence="12">The sequence shown here is derived from an EMBL/GenBank/DDBJ whole genome shotgun (WGS) entry which is preliminary data.</text>
</comment>
<evidence type="ECO:0000256" key="2">
    <source>
        <dbReference type="ARBA" id="ARBA00005814"/>
    </source>
</evidence>
<dbReference type="AlphaFoldDB" id="A0A8T2R0U7"/>
<evidence type="ECO:0000256" key="4">
    <source>
        <dbReference type="ARBA" id="ARBA00022528"/>
    </source>
</evidence>
<feature type="transmembrane region" description="Helical" evidence="10">
    <location>
        <begin position="742"/>
        <end position="760"/>
    </location>
</feature>
<keyword evidence="4" id="KW-0150">Chloroplast</keyword>
<evidence type="ECO:0000256" key="6">
    <source>
        <dbReference type="ARBA" id="ARBA00022741"/>
    </source>
</evidence>
<feature type="transmembrane region" description="Helical" evidence="10">
    <location>
        <begin position="603"/>
        <end position="621"/>
    </location>
</feature>
<dbReference type="InterPro" id="IPR003593">
    <property type="entry name" value="AAA+_ATPase"/>
</dbReference>
<dbReference type="InterPro" id="IPR050352">
    <property type="entry name" value="ABCG_transporters"/>
</dbReference>
<dbReference type="GO" id="GO:0016020">
    <property type="term" value="C:membrane"/>
    <property type="evidence" value="ECO:0007669"/>
    <property type="project" value="UniProtKB-SubCell"/>
</dbReference>
<dbReference type="PROSITE" id="PS00211">
    <property type="entry name" value="ABC_TRANSPORTER_1"/>
    <property type="match status" value="1"/>
</dbReference>
<dbReference type="PROSITE" id="PS50893">
    <property type="entry name" value="ABC_TRANSPORTER_2"/>
    <property type="match status" value="1"/>
</dbReference>
<comment type="similarity">
    <text evidence="2">Belongs to the ABC transporter superfamily. ABCG family. Eye pigment precursor importer (TC 3.A.1.204) subfamily.</text>
</comment>
<dbReference type="SUPFAM" id="SSF52540">
    <property type="entry name" value="P-loop containing nucleoside triphosphate hydrolases"/>
    <property type="match status" value="1"/>
</dbReference>
<dbReference type="GO" id="GO:0140359">
    <property type="term" value="F:ABC-type transporter activity"/>
    <property type="evidence" value="ECO:0007669"/>
    <property type="project" value="InterPro"/>
</dbReference>
<feature type="domain" description="ABC transporter" evidence="11">
    <location>
        <begin position="145"/>
        <end position="397"/>
    </location>
</feature>
<dbReference type="PANTHER" id="PTHR48041">
    <property type="entry name" value="ABC TRANSPORTER G FAMILY MEMBER 28"/>
    <property type="match status" value="1"/>
</dbReference>
<dbReference type="InterPro" id="IPR027417">
    <property type="entry name" value="P-loop_NTPase"/>
</dbReference>
<sequence length="765" mass="85316">MAQTASPAADNGPMLTKANNAFYVGIDERETSTIDFKAKPMRDQGKSFLPAFKASLGESPADPRPASPVDDAMLLSATADSPGMPFAPGGPILAPEALYAYSPHNHCMDATYTKSTVVDEAEKPFQSSSIGIKPKNDKLQLAIDLKFLNVKYKIMCKGQQKWRGKPTMEKQILHGITGYAASGEMMAMMGPSGSGKTTLLTILAGRKQDAHNIYGSVQYNQLPYTGSLKRRIGFVAQDCVLFPHLTVRETLRFAAMLRLGRDLRKEEKVMRAEEVLSQLGLQRCADTIVGNQSIRGVSGGERKRVSIGQEILIDPSVLFLDEPTSGLDSTIALHLINLLQKFAQEGRTLVTTIHQPSSRIFHMFDKLLLLSEGHGIYFGEARSATTYFSSFGFYPLMPMNPADFLLDLCNGNVTEMSLPSALENSVNASNNSIPLAKESSIAPSTPSSFLTNAVREYLVACYDADSTRMEHLEKAAQREICELRLITSKDDIAQRTSWWEQFVILLVRGMKERRHEYWSALRIIQVVFSAFLSGCLWWRPKQFNPQPQDQLGLLFFIAVFWCYLSLFTAIFTFPLERAILARERASDMYQLSAFFMARTSGDLPFDLGLAIMFMVILYFMTTLKQSFYAFTLTLLTTFLTVITSQGFGLFIGASMMDVQKATTLASILILILMLAGGFFIKNIPSFMSWIKYFSLQAHTFNILIHIQHSNYTITLVPNDPNSPNAVVDTLQGTPFYPAGNSIMALFALAFTYRVLTYISLRCMRY</sequence>
<dbReference type="Pfam" id="PF01061">
    <property type="entry name" value="ABC2_membrane"/>
    <property type="match status" value="1"/>
</dbReference>
<keyword evidence="6" id="KW-0547">Nucleotide-binding</keyword>
<evidence type="ECO:0000256" key="1">
    <source>
        <dbReference type="ARBA" id="ARBA00004141"/>
    </source>
</evidence>
<keyword evidence="8 10" id="KW-1133">Transmembrane helix</keyword>
<dbReference type="Gene3D" id="3.40.50.300">
    <property type="entry name" value="P-loop containing nucleotide triphosphate hydrolases"/>
    <property type="match status" value="1"/>
</dbReference>
<feature type="transmembrane region" description="Helical" evidence="10">
    <location>
        <begin position="627"/>
        <end position="651"/>
    </location>
</feature>
<dbReference type="PANTHER" id="PTHR48041:SF94">
    <property type="entry name" value="ABC TRANSPORTER G FAMILY MEMBER 22"/>
    <property type="match status" value="1"/>
</dbReference>
<dbReference type="Proteomes" id="UP000825935">
    <property type="component" value="Chromosome 30"/>
</dbReference>
<comment type="subcellular location">
    <subcellularLocation>
        <location evidence="1">Membrane</location>
        <topology evidence="1">Multi-pass membrane protein</topology>
    </subcellularLocation>
</comment>
<dbReference type="FunFam" id="3.40.50.300:FF:000337">
    <property type="entry name" value="ABC transporter G family member 22"/>
    <property type="match status" value="1"/>
</dbReference>
<dbReference type="InterPro" id="IPR017871">
    <property type="entry name" value="ABC_transporter-like_CS"/>
</dbReference>
<evidence type="ECO:0000313" key="12">
    <source>
        <dbReference type="EMBL" id="KAH7289687.1"/>
    </source>
</evidence>
<dbReference type="SMART" id="SM00382">
    <property type="entry name" value="AAA"/>
    <property type="match status" value="1"/>
</dbReference>
<reference evidence="12" key="1">
    <citation type="submission" date="2021-08" db="EMBL/GenBank/DDBJ databases">
        <title>WGS assembly of Ceratopteris richardii.</title>
        <authorList>
            <person name="Marchant D.B."/>
            <person name="Chen G."/>
            <person name="Jenkins J."/>
            <person name="Shu S."/>
            <person name="Leebens-Mack J."/>
            <person name="Grimwood J."/>
            <person name="Schmutz J."/>
            <person name="Soltis P."/>
            <person name="Soltis D."/>
            <person name="Chen Z.-H."/>
        </authorList>
    </citation>
    <scope>NUCLEOTIDE SEQUENCE</scope>
    <source>
        <strain evidence="12">Whitten #5841</strain>
        <tissue evidence="12">Leaf</tissue>
    </source>
</reference>
<keyword evidence="5 10" id="KW-0812">Transmembrane</keyword>
<keyword evidence="4" id="KW-0934">Plastid</keyword>
<feature type="transmembrane region" description="Helical" evidence="10">
    <location>
        <begin position="520"/>
        <end position="539"/>
    </location>
</feature>
<protein>
    <recommendedName>
        <fullName evidence="11">ABC transporter domain-containing protein</fullName>
    </recommendedName>
</protein>
<feature type="transmembrane region" description="Helical" evidence="10">
    <location>
        <begin position="551"/>
        <end position="575"/>
    </location>
</feature>
<gene>
    <name evidence="12" type="ORF">KP509_30G014400</name>
</gene>
<name>A0A8T2R0U7_CERRI</name>
<keyword evidence="7" id="KW-0067">ATP-binding</keyword>
<keyword evidence="3" id="KW-0813">Transport</keyword>
<evidence type="ECO:0000256" key="3">
    <source>
        <dbReference type="ARBA" id="ARBA00022448"/>
    </source>
</evidence>
<evidence type="ECO:0000256" key="8">
    <source>
        <dbReference type="ARBA" id="ARBA00022989"/>
    </source>
</evidence>
<dbReference type="InterPro" id="IPR013525">
    <property type="entry name" value="ABC2_TM"/>
</dbReference>
<dbReference type="Pfam" id="PF00005">
    <property type="entry name" value="ABC_tran"/>
    <property type="match status" value="1"/>
</dbReference>
<dbReference type="GO" id="GO:0005524">
    <property type="term" value="F:ATP binding"/>
    <property type="evidence" value="ECO:0007669"/>
    <property type="project" value="UniProtKB-KW"/>
</dbReference>
<feature type="transmembrane region" description="Helical" evidence="10">
    <location>
        <begin position="663"/>
        <end position="680"/>
    </location>
</feature>
<dbReference type="InterPro" id="IPR003439">
    <property type="entry name" value="ABC_transporter-like_ATP-bd"/>
</dbReference>
<evidence type="ECO:0000259" key="11">
    <source>
        <dbReference type="PROSITE" id="PS50893"/>
    </source>
</evidence>
<dbReference type="GO" id="GO:0016887">
    <property type="term" value="F:ATP hydrolysis activity"/>
    <property type="evidence" value="ECO:0007669"/>
    <property type="project" value="InterPro"/>
</dbReference>
<dbReference type="EMBL" id="CM035435">
    <property type="protein sequence ID" value="KAH7289687.1"/>
    <property type="molecule type" value="Genomic_DNA"/>
</dbReference>
<keyword evidence="9 10" id="KW-0472">Membrane</keyword>